<organism evidence="1 2">
    <name type="scientific">Hyalangium rubrum</name>
    <dbReference type="NCBI Taxonomy" id="3103134"/>
    <lineage>
        <taxon>Bacteria</taxon>
        <taxon>Pseudomonadati</taxon>
        <taxon>Myxococcota</taxon>
        <taxon>Myxococcia</taxon>
        <taxon>Myxococcales</taxon>
        <taxon>Cystobacterineae</taxon>
        <taxon>Archangiaceae</taxon>
        <taxon>Hyalangium</taxon>
    </lineage>
</organism>
<dbReference type="RefSeq" id="WP_321550540.1">
    <property type="nucleotide sequence ID" value="NZ_JAXIVS010000016.1"/>
</dbReference>
<evidence type="ECO:0000313" key="2">
    <source>
        <dbReference type="Proteomes" id="UP001291309"/>
    </source>
</evidence>
<dbReference type="Proteomes" id="UP001291309">
    <property type="component" value="Unassembled WGS sequence"/>
</dbReference>
<comment type="caution">
    <text evidence="1">The sequence shown here is derived from an EMBL/GenBank/DDBJ whole genome shotgun (WGS) entry which is preliminary data.</text>
</comment>
<proteinExistence type="predicted"/>
<sequence>MDEQKRDDRWQNLVSRAFLLEEQLQGGEGSARPSGLKAAVDYLESTLDVFPSSVDPVEDFEGYAVRRMVQGLLAALRADAPR</sequence>
<protein>
    <submittedName>
        <fullName evidence="1">Uncharacterized protein</fullName>
    </submittedName>
</protein>
<keyword evidence="2" id="KW-1185">Reference proteome</keyword>
<evidence type="ECO:0000313" key="1">
    <source>
        <dbReference type="EMBL" id="MDY7231827.1"/>
    </source>
</evidence>
<reference evidence="1 2" key="1">
    <citation type="submission" date="2023-12" db="EMBL/GenBank/DDBJ databases">
        <title>the genome sequence of Hyalangium sp. s54d21.</title>
        <authorList>
            <person name="Zhang X."/>
        </authorList>
    </citation>
    <scope>NUCLEOTIDE SEQUENCE [LARGE SCALE GENOMIC DNA]</scope>
    <source>
        <strain evidence="2">s54d21</strain>
    </source>
</reference>
<name>A0ABU5HED7_9BACT</name>
<dbReference type="EMBL" id="JAXIVS010000016">
    <property type="protein sequence ID" value="MDY7231827.1"/>
    <property type="molecule type" value="Genomic_DNA"/>
</dbReference>
<accession>A0ABU5HED7</accession>
<gene>
    <name evidence="1" type="ORF">SYV04_35905</name>
</gene>